<comment type="similarity">
    <text evidence="1">Belongs to the UDP-glycosyltransferase family.</text>
</comment>
<comment type="function">
    <text evidence="6">UDP-glucosyltransferase catalyzing in planta synthesis of cyanogenic glucosides. Able to glucosylate acetone cyanohydrin and 2-hydroxy-2-methylbutyronitrile, forming linamarin and lotaustralin. Also accepts, to some extent, a wide range of potential acceptor substrates, including simple alcohols, flavonoids, isoflavonoids and other hydroxynitriles such as p-hydroxymandelonitrile, mandelonitrile, (E)-4-hydroxy-2-methylbut-2-enenitrile and (E)- 2-(hydroxymethyl)but-2-enenitrile.</text>
</comment>
<evidence type="ECO:0000256" key="4">
    <source>
        <dbReference type="ARBA" id="ARBA00022821"/>
    </source>
</evidence>
<dbReference type="PANTHER" id="PTHR11926">
    <property type="entry name" value="GLUCOSYL/GLUCURONOSYL TRANSFERASES"/>
    <property type="match status" value="1"/>
</dbReference>
<dbReference type="Gene3D" id="3.40.50.2000">
    <property type="entry name" value="Glycogen Phosphorylase B"/>
    <property type="match status" value="2"/>
</dbReference>
<dbReference type="FunFam" id="3.40.50.2000:FF:000055">
    <property type="entry name" value="Glycosyltransferase"/>
    <property type="match status" value="1"/>
</dbReference>
<evidence type="ECO:0000256" key="6">
    <source>
        <dbReference type="ARBA" id="ARBA00056778"/>
    </source>
</evidence>
<dbReference type="SUPFAM" id="SSF53756">
    <property type="entry name" value="UDP-Glycosyltransferase/glycogen phosphorylase"/>
    <property type="match status" value="1"/>
</dbReference>
<proteinExistence type="inferred from homology"/>
<protein>
    <recommendedName>
        <fullName evidence="7">linamarin synthase</fullName>
        <ecNumber evidence="7">2.4.1.63</ecNumber>
    </recommendedName>
</protein>
<dbReference type="InterPro" id="IPR002213">
    <property type="entry name" value="UDP_glucos_trans"/>
</dbReference>
<organism evidence="8">
    <name type="scientific">Rhizophora mucronata</name>
    <name type="common">Asiatic mangrove</name>
    <dbReference type="NCBI Taxonomy" id="61149"/>
    <lineage>
        <taxon>Eukaryota</taxon>
        <taxon>Viridiplantae</taxon>
        <taxon>Streptophyta</taxon>
        <taxon>Embryophyta</taxon>
        <taxon>Tracheophyta</taxon>
        <taxon>Spermatophyta</taxon>
        <taxon>Magnoliopsida</taxon>
        <taxon>eudicotyledons</taxon>
        <taxon>Gunneridae</taxon>
        <taxon>Pentapetalae</taxon>
        <taxon>rosids</taxon>
        <taxon>fabids</taxon>
        <taxon>Malpighiales</taxon>
        <taxon>Rhizophoraceae</taxon>
        <taxon>Rhizophora</taxon>
    </lineage>
</organism>
<evidence type="ECO:0000256" key="2">
    <source>
        <dbReference type="ARBA" id="ARBA00022676"/>
    </source>
</evidence>
<dbReference type="FunFam" id="3.40.50.2000:FF:000027">
    <property type="entry name" value="Glycosyltransferase"/>
    <property type="match status" value="1"/>
</dbReference>
<reference evidence="8" key="1">
    <citation type="submission" date="2018-02" db="EMBL/GenBank/DDBJ databases">
        <title>Rhizophora mucronata_Transcriptome.</title>
        <authorList>
            <person name="Meera S.P."/>
            <person name="Sreeshan A."/>
            <person name="Augustine A."/>
        </authorList>
    </citation>
    <scope>NUCLEOTIDE SEQUENCE</scope>
    <source>
        <tissue evidence="8">Leaf</tissue>
    </source>
</reference>
<dbReference type="AlphaFoldDB" id="A0A2P2IQW6"/>
<dbReference type="GO" id="GO:0050057">
    <property type="term" value="F:linamarin synthase activity"/>
    <property type="evidence" value="ECO:0007669"/>
    <property type="project" value="UniProtKB-EC"/>
</dbReference>
<dbReference type="GO" id="GO:0006952">
    <property type="term" value="P:defense response"/>
    <property type="evidence" value="ECO:0007669"/>
    <property type="project" value="UniProtKB-KW"/>
</dbReference>
<evidence type="ECO:0000256" key="1">
    <source>
        <dbReference type="ARBA" id="ARBA00009995"/>
    </source>
</evidence>
<dbReference type="EMBL" id="GGEC01003135">
    <property type="protein sequence ID" value="MBW83618.1"/>
    <property type="molecule type" value="Transcribed_RNA"/>
</dbReference>
<evidence type="ECO:0000313" key="8">
    <source>
        <dbReference type="EMBL" id="MBW83618.1"/>
    </source>
</evidence>
<dbReference type="GO" id="GO:0080044">
    <property type="term" value="F:quercetin 7-O-glucosyltransferase activity"/>
    <property type="evidence" value="ECO:0007669"/>
    <property type="project" value="TreeGrafter"/>
</dbReference>
<dbReference type="CDD" id="cd03784">
    <property type="entry name" value="GT1_Gtf-like"/>
    <property type="match status" value="1"/>
</dbReference>
<evidence type="ECO:0000256" key="3">
    <source>
        <dbReference type="ARBA" id="ARBA00022679"/>
    </source>
</evidence>
<evidence type="ECO:0000256" key="7">
    <source>
        <dbReference type="ARBA" id="ARBA00066524"/>
    </source>
</evidence>
<sequence>MSCNPAASEKPHAVCIPYPAQGHINPIFKLAKLLHLNGFHITFVNTEYNHKRLIKSRGSNSREGLPDFRFEAIPDGLPPIDADADATQDVPALSDSTSRTCLAPFRNLLSRINDSDVPPVTCIVSDGSMSFTLKAAQEFGIPEFLFWTPSACGVLAYTQYHLLVERGLTPLKDASYLTNGYLETTVDWIPGMKNIRLRDLPTFIRTTDPNDIMLNYVQGEIAKVPKASVLILNTFNSFEREALDALSAMFPHLCICTIGPLDMLVDEYVKDDEALNCIGSNLWKEQSECLEWLDSKEPNSVVYVNFGSIAVMTPGRLIEFAWGLANSNRPFLWNIRPDLVTGDSMILPPEFVSETMDRGLLTGWCPQGQVLKHPSIAGFLSHMGWNSTLESVSSGVPMLCWPFFAEQQTNCMYACSEWGIGMEINSDVKRDEVEKLIRDLMEGERGKEMRKRALEWKTKAEESTKPGGSSYQNFENLLSTILSANK</sequence>
<keyword evidence="4" id="KW-0611">Plant defense</keyword>
<evidence type="ECO:0000256" key="5">
    <source>
        <dbReference type="ARBA" id="ARBA00052877"/>
    </source>
</evidence>
<dbReference type="EC" id="2.4.1.63" evidence="7"/>
<dbReference type="GO" id="GO:0080043">
    <property type="term" value="F:quercetin 3-O-glucosyltransferase activity"/>
    <property type="evidence" value="ECO:0007669"/>
    <property type="project" value="TreeGrafter"/>
</dbReference>
<accession>A0A2P2IQW6</accession>
<comment type="catalytic activity">
    <reaction evidence="5">
        <text>2-hydroxy-2-methylpropanenitrile + UDP-alpha-D-glucose = linamarin + UDP + H(+)</text>
        <dbReference type="Rhea" id="RHEA:20009"/>
        <dbReference type="ChEBI" id="CHEBI:15348"/>
        <dbReference type="ChEBI" id="CHEBI:15378"/>
        <dbReference type="ChEBI" id="CHEBI:16441"/>
        <dbReference type="ChEBI" id="CHEBI:58223"/>
        <dbReference type="ChEBI" id="CHEBI:58885"/>
        <dbReference type="EC" id="2.4.1.63"/>
    </reaction>
</comment>
<name>A0A2P2IQW6_RHIMU</name>
<keyword evidence="2" id="KW-0328">Glycosyltransferase</keyword>
<dbReference type="PANTHER" id="PTHR11926:SF1498">
    <property type="entry name" value="GLYCOSYLTRANSFERASE"/>
    <property type="match status" value="1"/>
</dbReference>
<dbReference type="Pfam" id="PF00201">
    <property type="entry name" value="UDPGT"/>
    <property type="match status" value="1"/>
</dbReference>
<keyword evidence="3" id="KW-0808">Transferase</keyword>